<evidence type="ECO:0000256" key="1">
    <source>
        <dbReference type="SAM" id="Phobius"/>
    </source>
</evidence>
<keyword evidence="1" id="KW-0812">Transmembrane</keyword>
<dbReference type="EMBL" id="JBHSFG010000011">
    <property type="protein sequence ID" value="MFC4463967.1"/>
    <property type="molecule type" value="Genomic_DNA"/>
</dbReference>
<proteinExistence type="predicted"/>
<evidence type="ECO:0000313" key="3">
    <source>
        <dbReference type="EMBL" id="MFC4463967.1"/>
    </source>
</evidence>
<feature type="domain" description="Putative Flp pilus-assembly TadG-like N-terminal" evidence="2">
    <location>
        <begin position="23"/>
        <end position="70"/>
    </location>
</feature>
<dbReference type="Proteomes" id="UP001596012">
    <property type="component" value="Unassembled WGS sequence"/>
</dbReference>
<accession>A0ABV8YHE2</accession>
<evidence type="ECO:0000259" key="2">
    <source>
        <dbReference type="Pfam" id="PF13400"/>
    </source>
</evidence>
<dbReference type="InterPro" id="IPR028087">
    <property type="entry name" value="Tad_N"/>
</dbReference>
<sequence>MLQEYRRISPTARLRRLADDQNGQVTPFVVILAVAIVMFAGLVLDGGLALAAKIRAIGEAQQAARAGAQALDLAAYRNSGTVRLDPDQVHTLAQRHLASTSDTGTVTVADDTVTVTVTAHQQTQLLGLLGLDSLTVTGTGSAHPARGITAPEP</sequence>
<reference evidence="4" key="1">
    <citation type="journal article" date="2019" name="Int. J. Syst. Evol. Microbiol.">
        <title>The Global Catalogue of Microorganisms (GCM) 10K type strain sequencing project: providing services to taxonomists for standard genome sequencing and annotation.</title>
        <authorList>
            <consortium name="The Broad Institute Genomics Platform"/>
            <consortium name="The Broad Institute Genome Sequencing Center for Infectious Disease"/>
            <person name="Wu L."/>
            <person name="Ma J."/>
        </authorList>
    </citation>
    <scope>NUCLEOTIDE SEQUENCE [LARGE SCALE GENOMIC DNA]</scope>
    <source>
        <strain evidence="4">DT43</strain>
    </source>
</reference>
<organism evidence="3 4">
    <name type="scientific">Streptomyces xiangluensis</name>
    <dbReference type="NCBI Taxonomy" id="2665720"/>
    <lineage>
        <taxon>Bacteria</taxon>
        <taxon>Bacillati</taxon>
        <taxon>Actinomycetota</taxon>
        <taxon>Actinomycetes</taxon>
        <taxon>Kitasatosporales</taxon>
        <taxon>Streptomycetaceae</taxon>
        <taxon>Streptomyces</taxon>
    </lineage>
</organism>
<keyword evidence="1" id="KW-0472">Membrane</keyword>
<name>A0ABV8YHE2_9ACTN</name>
<keyword evidence="1" id="KW-1133">Transmembrane helix</keyword>
<feature type="transmembrane region" description="Helical" evidence="1">
    <location>
        <begin position="28"/>
        <end position="52"/>
    </location>
</feature>
<keyword evidence="4" id="KW-1185">Reference proteome</keyword>
<evidence type="ECO:0000313" key="4">
    <source>
        <dbReference type="Proteomes" id="UP001596012"/>
    </source>
</evidence>
<dbReference type="RefSeq" id="WP_386337882.1">
    <property type="nucleotide sequence ID" value="NZ_JBHSFG010000011.1"/>
</dbReference>
<gene>
    <name evidence="3" type="ORF">ACFPH6_05215</name>
</gene>
<protein>
    <submittedName>
        <fullName evidence="3">Pilus assembly protein TadG-related protein</fullName>
    </submittedName>
</protein>
<dbReference type="Pfam" id="PF13400">
    <property type="entry name" value="Tad"/>
    <property type="match status" value="1"/>
</dbReference>
<comment type="caution">
    <text evidence="3">The sequence shown here is derived from an EMBL/GenBank/DDBJ whole genome shotgun (WGS) entry which is preliminary data.</text>
</comment>